<accession>A0A381VQT0</accession>
<proteinExistence type="inferred from homology"/>
<comment type="similarity">
    <text evidence="1">Belongs to the HpcH/HpaI aldolase family.</text>
</comment>
<name>A0A381VQT0_9ZZZZ</name>
<dbReference type="Pfam" id="PF03328">
    <property type="entry name" value="HpcH_HpaI"/>
    <property type="match status" value="1"/>
</dbReference>
<keyword evidence="3" id="KW-0456">Lyase</keyword>
<evidence type="ECO:0000256" key="1">
    <source>
        <dbReference type="ARBA" id="ARBA00005568"/>
    </source>
</evidence>
<keyword evidence="2" id="KW-0479">Metal-binding</keyword>
<dbReference type="InterPro" id="IPR015813">
    <property type="entry name" value="Pyrv/PenolPyrv_kinase-like_dom"/>
</dbReference>
<dbReference type="PANTHER" id="PTHR30502:SF0">
    <property type="entry name" value="PHOSPHOENOLPYRUVATE CARBOXYLASE FAMILY PROTEIN"/>
    <property type="match status" value="1"/>
</dbReference>
<dbReference type="PANTHER" id="PTHR30502">
    <property type="entry name" value="2-KETO-3-DEOXY-L-RHAMNONATE ALDOLASE"/>
    <property type="match status" value="1"/>
</dbReference>
<evidence type="ECO:0000259" key="4">
    <source>
        <dbReference type="Pfam" id="PF03328"/>
    </source>
</evidence>
<gene>
    <name evidence="5" type="ORF">METZ01_LOCUS95506</name>
</gene>
<dbReference type="InterPro" id="IPR040442">
    <property type="entry name" value="Pyrv_kinase-like_dom_sf"/>
</dbReference>
<dbReference type="EMBL" id="UINC01009512">
    <property type="protein sequence ID" value="SVA42652.1"/>
    <property type="molecule type" value="Genomic_DNA"/>
</dbReference>
<dbReference type="Gene3D" id="3.20.20.60">
    <property type="entry name" value="Phosphoenolpyruvate-binding domains"/>
    <property type="match status" value="1"/>
</dbReference>
<evidence type="ECO:0000256" key="2">
    <source>
        <dbReference type="ARBA" id="ARBA00022723"/>
    </source>
</evidence>
<evidence type="ECO:0000256" key="3">
    <source>
        <dbReference type="ARBA" id="ARBA00023239"/>
    </source>
</evidence>
<reference evidence="5" key="1">
    <citation type="submission" date="2018-05" db="EMBL/GenBank/DDBJ databases">
        <authorList>
            <person name="Lanie J.A."/>
            <person name="Ng W.-L."/>
            <person name="Kazmierczak K.M."/>
            <person name="Andrzejewski T.M."/>
            <person name="Davidsen T.M."/>
            <person name="Wayne K.J."/>
            <person name="Tettelin H."/>
            <person name="Glass J.I."/>
            <person name="Rusch D."/>
            <person name="Podicherti R."/>
            <person name="Tsui H.-C.T."/>
            <person name="Winkler M.E."/>
        </authorList>
    </citation>
    <scope>NUCLEOTIDE SEQUENCE</scope>
</reference>
<dbReference type="GO" id="GO:0005737">
    <property type="term" value="C:cytoplasm"/>
    <property type="evidence" value="ECO:0007669"/>
    <property type="project" value="TreeGrafter"/>
</dbReference>
<dbReference type="AlphaFoldDB" id="A0A381VQT0"/>
<feature type="domain" description="HpcH/HpaI aldolase/citrate lyase" evidence="4">
    <location>
        <begin position="20"/>
        <end position="208"/>
    </location>
</feature>
<protein>
    <recommendedName>
        <fullName evidence="4">HpcH/HpaI aldolase/citrate lyase domain-containing protein</fullName>
    </recommendedName>
</protein>
<evidence type="ECO:0000313" key="5">
    <source>
        <dbReference type="EMBL" id="SVA42652.1"/>
    </source>
</evidence>
<dbReference type="InterPro" id="IPR050251">
    <property type="entry name" value="HpcH-HpaI_aldolase"/>
</dbReference>
<dbReference type="SUPFAM" id="SSF51621">
    <property type="entry name" value="Phosphoenolpyruvate/pyruvate domain"/>
    <property type="match status" value="1"/>
</dbReference>
<dbReference type="InterPro" id="IPR005000">
    <property type="entry name" value="Aldolase/citrate-lyase_domain"/>
</dbReference>
<sequence length="258" mass="28044">MHLKKNTLKQKLNQGKTTIGPFVGLPSPGIVETMGWMGFDFVVIDCEHGPMDYETAEHMIRAAELSNTTAILRIGLNEQQNIQRYMDAGAAGVMIPLINNGQDGKKVVDAIKYPPMGKRGAFAGRNANFGLQGMAEYIKESNEETFISLQIETIQGIENQDEIIATENADAIFLGPGDLSVNFGIPGETMHDKVIETIEGLTTKINASGKHTGTLGVTAEQTIFWHRRGINWIVSSAPKFLQAGAAAYLDTIKLPLGI</sequence>
<organism evidence="5">
    <name type="scientific">marine metagenome</name>
    <dbReference type="NCBI Taxonomy" id="408172"/>
    <lineage>
        <taxon>unclassified sequences</taxon>
        <taxon>metagenomes</taxon>
        <taxon>ecological metagenomes</taxon>
    </lineage>
</organism>
<dbReference type="GO" id="GO:0046872">
    <property type="term" value="F:metal ion binding"/>
    <property type="evidence" value="ECO:0007669"/>
    <property type="project" value="UniProtKB-KW"/>
</dbReference>
<dbReference type="GO" id="GO:0016832">
    <property type="term" value="F:aldehyde-lyase activity"/>
    <property type="evidence" value="ECO:0007669"/>
    <property type="project" value="TreeGrafter"/>
</dbReference>